<evidence type="ECO:0000313" key="4">
    <source>
        <dbReference type="EMBL" id="KIW46637.1"/>
    </source>
</evidence>
<dbReference type="GO" id="GO:0016836">
    <property type="term" value="F:hydro-lyase activity"/>
    <property type="evidence" value="ECO:0007669"/>
    <property type="project" value="UniProtKB-ARBA"/>
</dbReference>
<dbReference type="PANTHER" id="PTHR46044:SF1">
    <property type="entry name" value="CN HYDROLASE DOMAIN-CONTAINING PROTEIN"/>
    <property type="match status" value="1"/>
</dbReference>
<dbReference type="InterPro" id="IPR044149">
    <property type="entry name" value="Nitrilases_CHs"/>
</dbReference>
<feature type="domain" description="CN hydrolase" evidence="3">
    <location>
        <begin position="5"/>
        <end position="345"/>
    </location>
</feature>
<dbReference type="InterPro" id="IPR000132">
    <property type="entry name" value="Nitrilase/CN_hydratase_CS"/>
</dbReference>
<dbReference type="PROSITE" id="PS00920">
    <property type="entry name" value="NITRIL_CHT_1"/>
    <property type="match status" value="1"/>
</dbReference>
<dbReference type="SUPFAM" id="SSF56317">
    <property type="entry name" value="Carbon-nitrogen hydrolase"/>
    <property type="match status" value="1"/>
</dbReference>
<dbReference type="Proteomes" id="UP000053342">
    <property type="component" value="Unassembled WGS sequence"/>
</dbReference>
<protein>
    <recommendedName>
        <fullName evidence="3">CN hydrolase domain-containing protein</fullName>
    </recommendedName>
</protein>
<dbReference type="RefSeq" id="XP_016266853.1">
    <property type="nucleotide sequence ID" value="XM_016402956.1"/>
</dbReference>
<dbReference type="PROSITE" id="PS50263">
    <property type="entry name" value="CN_HYDROLASE"/>
    <property type="match status" value="1"/>
</dbReference>
<dbReference type="Gene3D" id="3.60.110.10">
    <property type="entry name" value="Carbon-nitrogen hydrolase"/>
    <property type="match status" value="1"/>
</dbReference>
<reference evidence="4 5" key="1">
    <citation type="submission" date="2015-01" db="EMBL/GenBank/DDBJ databases">
        <title>The Genome Sequence of Exophiala oligosperma CBS72588.</title>
        <authorList>
            <consortium name="The Broad Institute Genomics Platform"/>
            <person name="Cuomo C."/>
            <person name="de Hoog S."/>
            <person name="Gorbushina A."/>
            <person name="Stielow B."/>
            <person name="Teixiera M."/>
            <person name="Abouelleil A."/>
            <person name="Chapman S.B."/>
            <person name="Priest M."/>
            <person name="Young S.K."/>
            <person name="Wortman J."/>
            <person name="Nusbaum C."/>
            <person name="Birren B."/>
        </authorList>
    </citation>
    <scope>NUCLEOTIDE SEQUENCE [LARGE SCALE GENOMIC DNA]</scope>
    <source>
        <strain evidence="4 5">CBS 72588</strain>
    </source>
</reference>
<feature type="active site" description="Proton acceptor" evidence="2">
    <location>
        <position position="44"/>
    </location>
</feature>
<evidence type="ECO:0000313" key="5">
    <source>
        <dbReference type="Proteomes" id="UP000053342"/>
    </source>
</evidence>
<evidence type="ECO:0000256" key="2">
    <source>
        <dbReference type="PROSITE-ProRule" id="PRU10139"/>
    </source>
</evidence>
<dbReference type="AlphaFoldDB" id="A0A0D2C9X8"/>
<organism evidence="4 5">
    <name type="scientific">Exophiala oligosperma</name>
    <dbReference type="NCBI Taxonomy" id="215243"/>
    <lineage>
        <taxon>Eukaryota</taxon>
        <taxon>Fungi</taxon>
        <taxon>Dikarya</taxon>
        <taxon>Ascomycota</taxon>
        <taxon>Pezizomycotina</taxon>
        <taxon>Eurotiomycetes</taxon>
        <taxon>Chaetothyriomycetidae</taxon>
        <taxon>Chaetothyriales</taxon>
        <taxon>Herpotrichiellaceae</taxon>
        <taxon>Exophiala</taxon>
    </lineage>
</organism>
<comment type="similarity">
    <text evidence="1">Belongs to the carbon-nitrogen hydrolase superfamily. Nitrilase family.</text>
</comment>
<dbReference type="GO" id="GO:0000257">
    <property type="term" value="F:nitrilase activity"/>
    <property type="evidence" value="ECO:0007669"/>
    <property type="project" value="UniProtKB-ARBA"/>
</dbReference>
<dbReference type="InterPro" id="IPR036526">
    <property type="entry name" value="C-N_Hydrolase_sf"/>
</dbReference>
<dbReference type="GeneID" id="27354371"/>
<evidence type="ECO:0000256" key="1">
    <source>
        <dbReference type="ARBA" id="ARBA00008129"/>
    </source>
</evidence>
<dbReference type="HOGENOM" id="CLU_030130_6_1_1"/>
<dbReference type="CDD" id="cd07564">
    <property type="entry name" value="nitrilases_CHs"/>
    <property type="match status" value="1"/>
</dbReference>
<dbReference type="VEuPathDB" id="FungiDB:PV06_02297"/>
<gene>
    <name evidence="4" type="ORF">PV06_02297</name>
</gene>
<evidence type="ECO:0000259" key="3">
    <source>
        <dbReference type="PROSITE" id="PS50263"/>
    </source>
</evidence>
<dbReference type="Pfam" id="PF00795">
    <property type="entry name" value="CN_hydrolase"/>
    <property type="match status" value="1"/>
</dbReference>
<accession>A0A0D2C9X8</accession>
<dbReference type="PANTHER" id="PTHR46044">
    <property type="entry name" value="NITRILASE"/>
    <property type="match status" value="1"/>
</dbReference>
<dbReference type="OrthoDB" id="10250282at2759"/>
<sequence length="380" mass="41661">MPQRMTIGLAQSHTLSSLSLTLSALRDTTKRAVAKGVSILLFPEAYLGGYPRTCSFGTLVGSRSDTGRDQFLAYAKSAVDLGDTPNGAGDAWIENKLPVDEVLGQRGDGTREYLEKVARETGVFIITGVVEKAGGSLYCAALYVDPERGVIGKRRKLMPTGSERLVWGQGAASTLKAVTTTINGIRVVIGCAICWENYMPLLRYSLYSQGVNLWLAPTADPRPTWQSLMQTIAFEGRCFVLGANQCVKKKNLPRWIAGTRPVVEDQKSRTLANGLLFDIKTEETHKTVGNDDNNIPTWRQTDDSAGDGEQFVSIGGSCIVNPFGETIAGPIWEREDDLLYVEVDFDDCDRGHLDFDVTGHYSRPDAFKLTVEGLDLNPLW</sequence>
<dbReference type="InterPro" id="IPR003010">
    <property type="entry name" value="C-N_Hydrolase"/>
</dbReference>
<name>A0A0D2C9X8_9EURO</name>
<dbReference type="EMBL" id="KN847333">
    <property type="protein sequence ID" value="KIW46637.1"/>
    <property type="molecule type" value="Genomic_DNA"/>
</dbReference>
<dbReference type="STRING" id="215243.A0A0D2C9X8"/>
<keyword evidence="5" id="KW-1185">Reference proteome</keyword>
<proteinExistence type="inferred from homology"/>